<dbReference type="Proteomes" id="UP001596413">
    <property type="component" value="Unassembled WGS sequence"/>
</dbReference>
<evidence type="ECO:0000256" key="1">
    <source>
        <dbReference type="SAM" id="MobiDB-lite"/>
    </source>
</evidence>
<feature type="region of interest" description="Disordered" evidence="1">
    <location>
        <begin position="74"/>
        <end position="107"/>
    </location>
</feature>
<organism evidence="3 4">
    <name type="scientific">Streptomyces polyrhachis</name>
    <dbReference type="NCBI Taxonomy" id="1282885"/>
    <lineage>
        <taxon>Bacteria</taxon>
        <taxon>Bacillati</taxon>
        <taxon>Actinomycetota</taxon>
        <taxon>Actinomycetes</taxon>
        <taxon>Kitasatosporales</taxon>
        <taxon>Streptomycetaceae</taxon>
        <taxon>Streptomyces</taxon>
    </lineage>
</organism>
<evidence type="ECO:0000313" key="3">
    <source>
        <dbReference type="EMBL" id="MFC7220752.1"/>
    </source>
</evidence>
<feature type="compositionally biased region" description="Basic and acidic residues" evidence="1">
    <location>
        <begin position="75"/>
        <end position="107"/>
    </location>
</feature>
<dbReference type="RefSeq" id="WP_386417648.1">
    <property type="nucleotide sequence ID" value="NZ_JBHSZO010000041.1"/>
</dbReference>
<proteinExistence type="predicted"/>
<reference evidence="4" key="1">
    <citation type="journal article" date="2019" name="Int. J. Syst. Evol. Microbiol.">
        <title>The Global Catalogue of Microorganisms (GCM) 10K type strain sequencing project: providing services to taxonomists for standard genome sequencing and annotation.</title>
        <authorList>
            <consortium name="The Broad Institute Genomics Platform"/>
            <consortium name="The Broad Institute Genome Sequencing Center for Infectious Disease"/>
            <person name="Wu L."/>
            <person name="Ma J."/>
        </authorList>
    </citation>
    <scope>NUCLEOTIDE SEQUENCE [LARGE SCALE GENOMIC DNA]</scope>
    <source>
        <strain evidence="4">CGMCC 1.13681</strain>
    </source>
</reference>
<protein>
    <submittedName>
        <fullName evidence="3">DUF6457 domain-containing protein</fullName>
    </submittedName>
</protein>
<feature type="domain" description="DUF6457" evidence="2">
    <location>
        <begin position="1"/>
        <end position="78"/>
    </location>
</feature>
<keyword evidence="4" id="KW-1185">Reference proteome</keyword>
<comment type="caution">
    <text evidence="3">The sequence shown here is derived from an EMBL/GenBank/DDBJ whole genome shotgun (WGS) entry which is preliminary data.</text>
</comment>
<sequence length="107" mass="11227">MKTWIDAVKTELDLDLAVDVPGLLDVTKTVAHGVARPAAPLTSFLIGYAAAQAGGGPEAVTEASRRVEVLAARWSAEDAAGRTDSTPRQDTPPRQDSGDRLDRTATA</sequence>
<dbReference type="Pfam" id="PF20058">
    <property type="entry name" value="DUF6457"/>
    <property type="match status" value="1"/>
</dbReference>
<gene>
    <name evidence="3" type="ORF">ACFQLX_21705</name>
</gene>
<name>A0ABW2GP96_9ACTN</name>
<evidence type="ECO:0000259" key="2">
    <source>
        <dbReference type="Pfam" id="PF20058"/>
    </source>
</evidence>
<dbReference type="InterPro" id="IPR045598">
    <property type="entry name" value="DUF6457"/>
</dbReference>
<dbReference type="EMBL" id="JBHSZO010000041">
    <property type="protein sequence ID" value="MFC7220752.1"/>
    <property type="molecule type" value="Genomic_DNA"/>
</dbReference>
<accession>A0ABW2GP96</accession>
<evidence type="ECO:0000313" key="4">
    <source>
        <dbReference type="Proteomes" id="UP001596413"/>
    </source>
</evidence>